<accession>A0A2S6GGP9</accession>
<protein>
    <submittedName>
        <fullName evidence="2">Mycothiol maleylpyruvate isomerase-like protein</fullName>
    </submittedName>
</protein>
<dbReference type="Gene3D" id="1.20.120.450">
    <property type="entry name" value="dinb family like domain"/>
    <property type="match status" value="1"/>
</dbReference>
<organism evidence="2 3">
    <name type="scientific">Actinokineospora auranticolor</name>
    <dbReference type="NCBI Taxonomy" id="155976"/>
    <lineage>
        <taxon>Bacteria</taxon>
        <taxon>Bacillati</taxon>
        <taxon>Actinomycetota</taxon>
        <taxon>Actinomycetes</taxon>
        <taxon>Pseudonocardiales</taxon>
        <taxon>Pseudonocardiaceae</taxon>
        <taxon>Actinokineospora</taxon>
    </lineage>
</organism>
<dbReference type="InterPro" id="IPR034660">
    <property type="entry name" value="DinB/YfiT-like"/>
</dbReference>
<reference evidence="2 3" key="1">
    <citation type="submission" date="2018-02" db="EMBL/GenBank/DDBJ databases">
        <title>Genomic Encyclopedia of Archaeal and Bacterial Type Strains, Phase II (KMG-II): from individual species to whole genera.</title>
        <authorList>
            <person name="Goeker M."/>
        </authorList>
    </citation>
    <scope>NUCLEOTIDE SEQUENCE [LARGE SCALE GENOMIC DNA]</scope>
    <source>
        <strain evidence="2 3">YU 961-1</strain>
    </source>
</reference>
<keyword evidence="3" id="KW-1185">Reference proteome</keyword>
<evidence type="ECO:0000313" key="3">
    <source>
        <dbReference type="Proteomes" id="UP000239203"/>
    </source>
</evidence>
<dbReference type="SUPFAM" id="SSF109854">
    <property type="entry name" value="DinB/YfiT-like putative metalloenzymes"/>
    <property type="match status" value="1"/>
</dbReference>
<dbReference type="Proteomes" id="UP000239203">
    <property type="component" value="Unassembled WGS sequence"/>
</dbReference>
<keyword evidence="2" id="KW-0670">Pyruvate</keyword>
<dbReference type="EMBL" id="PTIX01000020">
    <property type="protein sequence ID" value="PPK64379.1"/>
    <property type="molecule type" value="Genomic_DNA"/>
</dbReference>
<evidence type="ECO:0000259" key="1">
    <source>
        <dbReference type="Pfam" id="PF11716"/>
    </source>
</evidence>
<evidence type="ECO:0000313" key="2">
    <source>
        <dbReference type="EMBL" id="PPK64379.1"/>
    </source>
</evidence>
<name>A0A2S6GGP9_9PSEU</name>
<sequence length="199" mass="21441">MDGAILFSTATECLDFLHTHAGEDWEAPVPGMDFTVAGVVAHTSTSLLYYGADLAAGARELSTTEVKVRAAPPGELIRTLGMAARVLAAVVDSSPPEARGWHPWGVADPSGFLGMACDELLVHTADAGRGLGVEFVPREAHSRALLARMFPWAPDDLDAWQTLLWANGRADLPGHPRPQDWRWHCAPLSEWDGTRPVAV</sequence>
<dbReference type="Pfam" id="PF11716">
    <property type="entry name" value="MDMPI_N"/>
    <property type="match status" value="1"/>
</dbReference>
<gene>
    <name evidence="2" type="ORF">CLV40_120102</name>
</gene>
<keyword evidence="2" id="KW-0413">Isomerase</keyword>
<feature type="domain" description="Mycothiol-dependent maleylpyruvate isomerase metal-binding" evidence="1">
    <location>
        <begin position="12"/>
        <end position="127"/>
    </location>
</feature>
<dbReference type="InterPro" id="IPR024344">
    <property type="entry name" value="MDMPI_metal-binding"/>
</dbReference>
<dbReference type="GO" id="GO:0016853">
    <property type="term" value="F:isomerase activity"/>
    <property type="evidence" value="ECO:0007669"/>
    <property type="project" value="UniProtKB-KW"/>
</dbReference>
<dbReference type="RefSeq" id="WP_104482045.1">
    <property type="nucleotide sequence ID" value="NZ_CP154825.1"/>
</dbReference>
<dbReference type="AlphaFoldDB" id="A0A2S6GGP9"/>
<dbReference type="OrthoDB" id="4453346at2"/>
<dbReference type="GO" id="GO:0046872">
    <property type="term" value="F:metal ion binding"/>
    <property type="evidence" value="ECO:0007669"/>
    <property type="project" value="InterPro"/>
</dbReference>
<comment type="caution">
    <text evidence="2">The sequence shown here is derived from an EMBL/GenBank/DDBJ whole genome shotgun (WGS) entry which is preliminary data.</text>
</comment>
<proteinExistence type="predicted"/>